<proteinExistence type="predicted"/>
<dbReference type="InterPro" id="IPR035418">
    <property type="entry name" value="AraC-bd_2"/>
</dbReference>
<dbReference type="PANTHER" id="PTHR47893:SF1">
    <property type="entry name" value="REGULATORY PROTEIN PCHR"/>
    <property type="match status" value="1"/>
</dbReference>
<dbReference type="Pfam" id="PF12833">
    <property type="entry name" value="HTH_18"/>
    <property type="match status" value="1"/>
</dbReference>
<protein>
    <submittedName>
        <fullName evidence="2">AraC family transcriptional regulator</fullName>
    </submittedName>
</protein>
<dbReference type="SMART" id="SM00342">
    <property type="entry name" value="HTH_ARAC"/>
    <property type="match status" value="1"/>
</dbReference>
<evidence type="ECO:0000313" key="2">
    <source>
        <dbReference type="EMBL" id="PSJ56777.1"/>
    </source>
</evidence>
<dbReference type="EMBL" id="PXYK01000020">
    <property type="protein sequence ID" value="PSJ56777.1"/>
    <property type="molecule type" value="Genomic_DNA"/>
</dbReference>
<dbReference type="PANTHER" id="PTHR47893">
    <property type="entry name" value="REGULATORY PROTEIN PCHR"/>
    <property type="match status" value="1"/>
</dbReference>
<dbReference type="InterPro" id="IPR018060">
    <property type="entry name" value="HTH_AraC"/>
</dbReference>
<dbReference type="InterPro" id="IPR053142">
    <property type="entry name" value="PchR_regulatory_protein"/>
</dbReference>
<dbReference type="Gene3D" id="1.10.10.60">
    <property type="entry name" value="Homeodomain-like"/>
    <property type="match status" value="1"/>
</dbReference>
<keyword evidence="3" id="KW-1185">Reference proteome</keyword>
<dbReference type="Proteomes" id="UP000241229">
    <property type="component" value="Unassembled WGS sequence"/>
</dbReference>
<feature type="domain" description="HTH araC/xylS-type" evidence="1">
    <location>
        <begin position="217"/>
        <end position="317"/>
    </location>
</feature>
<sequence length="319" mass="34494">MLAAHTLVDTRSPEEARQEIGRIFCPHFLSPVGREGFHAVHRSSRQRGFSLNFVSYGCAVDIDPGELSRFFLLQMPLSGTASVRCGKETALASPRRVASLLSPTLPTVMRWSDGCDKLIVLIEREALQLQGAALAERGIGDIEFATAIDIAAAPGRLIVDHVGLMAESVAAGGPMAANYLARLGESLGYLLLSSLPHSQRAALDGPPPAALGRNAVARAEEWIRDNVDRPFTAADVAEAAGTSLRSLQEGLRRQKATTLMRMVETIRLDRFRAALTDPSGRQTVTEAAYAAGLGHLGRAAIAYRRRYGETPVETLRRKK</sequence>
<reference evidence="2 3" key="1">
    <citation type="submission" date="2018-03" db="EMBL/GenBank/DDBJ databases">
        <title>The draft genome of Mesorhizobium sp. 6GN-30.</title>
        <authorList>
            <person name="Liu L."/>
            <person name="Li L."/>
            <person name="Wang T."/>
            <person name="Zhang X."/>
            <person name="Liang L."/>
        </authorList>
    </citation>
    <scope>NUCLEOTIDE SEQUENCE [LARGE SCALE GENOMIC DNA]</scope>
    <source>
        <strain evidence="2 3">6GN30</strain>
    </source>
</reference>
<accession>A0A2P7S2R8</accession>
<gene>
    <name evidence="2" type="ORF">C7I84_19945</name>
</gene>
<evidence type="ECO:0000313" key="3">
    <source>
        <dbReference type="Proteomes" id="UP000241229"/>
    </source>
</evidence>
<comment type="caution">
    <text evidence="2">The sequence shown here is derived from an EMBL/GenBank/DDBJ whole genome shotgun (WGS) entry which is preliminary data.</text>
</comment>
<name>A0A2P7S2R8_9HYPH</name>
<dbReference type="GO" id="GO:0003700">
    <property type="term" value="F:DNA-binding transcription factor activity"/>
    <property type="evidence" value="ECO:0007669"/>
    <property type="project" value="InterPro"/>
</dbReference>
<dbReference type="Pfam" id="PF14525">
    <property type="entry name" value="AraC_binding_2"/>
    <property type="match status" value="1"/>
</dbReference>
<dbReference type="AlphaFoldDB" id="A0A2P7S2R8"/>
<evidence type="ECO:0000259" key="1">
    <source>
        <dbReference type="PROSITE" id="PS01124"/>
    </source>
</evidence>
<dbReference type="PROSITE" id="PS01124">
    <property type="entry name" value="HTH_ARAC_FAMILY_2"/>
    <property type="match status" value="1"/>
</dbReference>
<organism evidence="2 3">
    <name type="scientific">Kumtagia ephedrae</name>
    <dbReference type="NCBI Taxonomy" id="2116701"/>
    <lineage>
        <taxon>Bacteria</taxon>
        <taxon>Pseudomonadati</taxon>
        <taxon>Pseudomonadota</taxon>
        <taxon>Alphaproteobacteria</taxon>
        <taxon>Hyphomicrobiales</taxon>
        <taxon>Phyllobacteriaceae</taxon>
        <taxon>Kumtagia</taxon>
    </lineage>
</organism>
<dbReference type="GO" id="GO:0043565">
    <property type="term" value="F:sequence-specific DNA binding"/>
    <property type="evidence" value="ECO:0007669"/>
    <property type="project" value="InterPro"/>
</dbReference>